<proteinExistence type="predicted"/>
<evidence type="ECO:0000313" key="3">
    <source>
        <dbReference type="Proteomes" id="UP000011546"/>
    </source>
</evidence>
<dbReference type="OrthoDB" id="202667at2157"/>
<dbReference type="PATRIC" id="fig|1230456.3.peg.1223"/>
<dbReference type="EMBL" id="AOJH01000043">
    <property type="protein sequence ID" value="EMA65562.1"/>
    <property type="molecule type" value="Genomic_DNA"/>
</dbReference>
<feature type="region of interest" description="Disordered" evidence="1">
    <location>
        <begin position="95"/>
        <end position="114"/>
    </location>
</feature>
<organism evidence="2 3">
    <name type="scientific">Halorubrum kocurii JCM 14978</name>
    <dbReference type="NCBI Taxonomy" id="1230456"/>
    <lineage>
        <taxon>Archaea</taxon>
        <taxon>Methanobacteriati</taxon>
        <taxon>Methanobacteriota</taxon>
        <taxon>Stenosarchaea group</taxon>
        <taxon>Halobacteria</taxon>
        <taxon>Halobacteriales</taxon>
        <taxon>Haloferacaceae</taxon>
        <taxon>Halorubrum</taxon>
    </lineage>
</organism>
<protein>
    <submittedName>
        <fullName evidence="2">Uncharacterized protein</fullName>
    </submittedName>
</protein>
<dbReference type="Proteomes" id="UP000011546">
    <property type="component" value="Unassembled WGS sequence"/>
</dbReference>
<name>M0P606_9EURY</name>
<dbReference type="RefSeq" id="WP_008847985.1">
    <property type="nucleotide sequence ID" value="NZ_AOJH01000043.1"/>
</dbReference>
<dbReference type="AlphaFoldDB" id="M0P606"/>
<accession>M0P606</accession>
<evidence type="ECO:0000256" key="1">
    <source>
        <dbReference type="SAM" id="MobiDB-lite"/>
    </source>
</evidence>
<feature type="region of interest" description="Disordered" evidence="1">
    <location>
        <begin position="1"/>
        <end position="33"/>
    </location>
</feature>
<gene>
    <name evidence="2" type="ORF">C468_06258</name>
</gene>
<dbReference type="STRING" id="1230456.C468_06258"/>
<comment type="caution">
    <text evidence="2">The sequence shown here is derived from an EMBL/GenBank/DDBJ whole genome shotgun (WGS) entry which is preliminary data.</text>
</comment>
<sequence>MAHKLAHRLQSAGDGSPDTGRNDSGSTGLTRRGYTRLSGAALASLAALAGRTNGVVAASTDDADGSERRIRIRGSGTPSTYEVTVGGELVADEETSGVAGHVSGSTAEGAVTGDDRGYRFRGELHDVTVDGDAEVSLDGEPFGR</sequence>
<evidence type="ECO:0000313" key="2">
    <source>
        <dbReference type="EMBL" id="EMA65562.1"/>
    </source>
</evidence>
<reference evidence="2 3" key="1">
    <citation type="journal article" date="2014" name="PLoS Genet.">
        <title>Phylogenetically driven sequencing of extremely halophilic archaea reveals strategies for static and dynamic osmo-response.</title>
        <authorList>
            <person name="Becker E.A."/>
            <person name="Seitzer P.M."/>
            <person name="Tritt A."/>
            <person name="Larsen D."/>
            <person name="Krusor M."/>
            <person name="Yao A.I."/>
            <person name="Wu D."/>
            <person name="Madern D."/>
            <person name="Eisen J.A."/>
            <person name="Darling A.E."/>
            <person name="Facciotti M.T."/>
        </authorList>
    </citation>
    <scope>NUCLEOTIDE SEQUENCE [LARGE SCALE GENOMIC DNA]</scope>
    <source>
        <strain evidence="2 3">JCM 14978</strain>
    </source>
</reference>
<keyword evidence="3" id="KW-1185">Reference proteome</keyword>